<accession>A0A4Z2E582</accession>
<evidence type="ECO:0000313" key="1">
    <source>
        <dbReference type="EMBL" id="TNN24086.1"/>
    </source>
</evidence>
<protein>
    <submittedName>
        <fullName evidence="1">Uncharacterized protein</fullName>
    </submittedName>
</protein>
<gene>
    <name evidence="1" type="ORF">EYF80_065791</name>
</gene>
<organism evidence="1 2">
    <name type="scientific">Liparis tanakae</name>
    <name type="common">Tanaka's snailfish</name>
    <dbReference type="NCBI Taxonomy" id="230148"/>
    <lineage>
        <taxon>Eukaryota</taxon>
        <taxon>Metazoa</taxon>
        <taxon>Chordata</taxon>
        <taxon>Craniata</taxon>
        <taxon>Vertebrata</taxon>
        <taxon>Euteleostomi</taxon>
        <taxon>Actinopterygii</taxon>
        <taxon>Neopterygii</taxon>
        <taxon>Teleostei</taxon>
        <taxon>Neoteleostei</taxon>
        <taxon>Acanthomorphata</taxon>
        <taxon>Eupercaria</taxon>
        <taxon>Perciformes</taxon>
        <taxon>Cottioidei</taxon>
        <taxon>Cottales</taxon>
        <taxon>Liparidae</taxon>
        <taxon>Liparis</taxon>
    </lineage>
</organism>
<dbReference type="AlphaFoldDB" id="A0A4Z2E582"/>
<dbReference type="EMBL" id="SRLO01016461">
    <property type="protein sequence ID" value="TNN24086.1"/>
    <property type="molecule type" value="Genomic_DNA"/>
</dbReference>
<keyword evidence="2" id="KW-1185">Reference proteome</keyword>
<proteinExistence type="predicted"/>
<reference evidence="1 2" key="1">
    <citation type="submission" date="2019-03" db="EMBL/GenBank/DDBJ databases">
        <title>First draft genome of Liparis tanakae, snailfish: a comprehensive survey of snailfish specific genes.</title>
        <authorList>
            <person name="Kim W."/>
            <person name="Song I."/>
            <person name="Jeong J.-H."/>
            <person name="Kim D."/>
            <person name="Kim S."/>
            <person name="Ryu S."/>
            <person name="Song J.Y."/>
            <person name="Lee S.K."/>
        </authorList>
    </citation>
    <scope>NUCLEOTIDE SEQUENCE [LARGE SCALE GENOMIC DNA]</scope>
    <source>
        <tissue evidence="1">Muscle</tissue>
    </source>
</reference>
<evidence type="ECO:0000313" key="2">
    <source>
        <dbReference type="Proteomes" id="UP000314294"/>
    </source>
</evidence>
<dbReference type="Proteomes" id="UP000314294">
    <property type="component" value="Unassembled WGS sequence"/>
</dbReference>
<sequence>MAKVTHHISCPCGRTDSRGAEGDRGTRLWFLPLSFFPSGFLPLAPSLPRSLPPILYVPFSHPPSCPGSPSLLPDP</sequence>
<name>A0A4Z2E582_9TELE</name>
<comment type="caution">
    <text evidence="1">The sequence shown here is derived from an EMBL/GenBank/DDBJ whole genome shotgun (WGS) entry which is preliminary data.</text>
</comment>